<comment type="similarity">
    <text evidence="1 2">Belongs to the dTDP-4-dehydrorhamnose reductase family.</text>
</comment>
<dbReference type="InterPro" id="IPR029903">
    <property type="entry name" value="RmlD-like-bd"/>
</dbReference>
<evidence type="ECO:0000256" key="1">
    <source>
        <dbReference type="ARBA" id="ARBA00010944"/>
    </source>
</evidence>
<keyword evidence="2 4" id="KW-0560">Oxidoreductase</keyword>
<feature type="domain" description="RmlD-like substrate binding" evidence="3">
    <location>
        <begin position="1"/>
        <end position="283"/>
    </location>
</feature>
<dbReference type="PANTHER" id="PTHR10491:SF4">
    <property type="entry name" value="METHIONINE ADENOSYLTRANSFERASE 2 SUBUNIT BETA"/>
    <property type="match status" value="1"/>
</dbReference>
<dbReference type="CDD" id="cd05254">
    <property type="entry name" value="dTDP_HR_like_SDR_e"/>
    <property type="match status" value="1"/>
</dbReference>
<dbReference type="Proteomes" id="UP000649604">
    <property type="component" value="Unassembled WGS sequence"/>
</dbReference>
<dbReference type="SUPFAM" id="SSF51735">
    <property type="entry name" value="NAD(P)-binding Rossmann-fold domains"/>
    <property type="match status" value="1"/>
</dbReference>
<comment type="pathway">
    <text evidence="2">Carbohydrate biosynthesis; dTDP-L-rhamnose biosynthesis.</text>
</comment>
<dbReference type="GO" id="GO:0008831">
    <property type="term" value="F:dTDP-4-dehydrorhamnose reductase activity"/>
    <property type="evidence" value="ECO:0007669"/>
    <property type="project" value="UniProtKB-EC"/>
</dbReference>
<dbReference type="EC" id="1.1.1.133" evidence="2"/>
<sequence>MQVAVIGANGQLGTELVEIMSRQGHDVLALSHADIEITDLESVQQILTSAKPDVVLNTAAYHVTPQCEQHTDIAFAVNARGALHLAKVCADLRSTLVYYSTDYVFDGAKQSPYVETDAPNPLNVYAVSKLAGEYFTLNYCPASYVIRVSGLYGKVPCRAKGGNFITTMIRLAQKKPEVRVVTDEILTPTPTAEIARKTLSILNSEQYGVYHLTCEGACSWYEFAREIFTRLNLQTPLYPATTADFPSPVNRPLYSVLDNQRFNRLDVEPMPHWREALQTFLRKNYSQR</sequence>
<evidence type="ECO:0000313" key="4">
    <source>
        <dbReference type="EMBL" id="MBD3326169.1"/>
    </source>
</evidence>
<organism evidence="4 5">
    <name type="scientific">candidate division KSB3 bacterium</name>
    <dbReference type="NCBI Taxonomy" id="2044937"/>
    <lineage>
        <taxon>Bacteria</taxon>
        <taxon>candidate division KSB3</taxon>
    </lineage>
</organism>
<protein>
    <recommendedName>
        <fullName evidence="2">dTDP-4-dehydrorhamnose reductase</fullName>
        <ecNumber evidence="2">1.1.1.133</ecNumber>
    </recommendedName>
</protein>
<dbReference type="Gene3D" id="3.40.50.720">
    <property type="entry name" value="NAD(P)-binding Rossmann-like Domain"/>
    <property type="match status" value="1"/>
</dbReference>
<proteinExistence type="inferred from homology"/>
<dbReference type="AlphaFoldDB" id="A0A9D5JXK7"/>
<dbReference type="EMBL" id="WJJP01000532">
    <property type="protein sequence ID" value="MBD3326169.1"/>
    <property type="molecule type" value="Genomic_DNA"/>
</dbReference>
<dbReference type="NCBIfam" id="TIGR01214">
    <property type="entry name" value="rmlD"/>
    <property type="match status" value="1"/>
</dbReference>
<dbReference type="Pfam" id="PF04321">
    <property type="entry name" value="RmlD_sub_bind"/>
    <property type="match status" value="1"/>
</dbReference>
<dbReference type="GO" id="GO:0019305">
    <property type="term" value="P:dTDP-rhamnose biosynthetic process"/>
    <property type="evidence" value="ECO:0007669"/>
    <property type="project" value="TreeGrafter"/>
</dbReference>
<evidence type="ECO:0000313" key="5">
    <source>
        <dbReference type="Proteomes" id="UP000649604"/>
    </source>
</evidence>
<comment type="function">
    <text evidence="2">Catalyzes the reduction of dTDP-6-deoxy-L-lyxo-4-hexulose to yield dTDP-L-rhamnose.</text>
</comment>
<dbReference type="InterPro" id="IPR005913">
    <property type="entry name" value="dTDP_dehydrorham_reduct"/>
</dbReference>
<dbReference type="Gene3D" id="3.90.25.10">
    <property type="entry name" value="UDP-galactose 4-epimerase, domain 1"/>
    <property type="match status" value="1"/>
</dbReference>
<evidence type="ECO:0000259" key="3">
    <source>
        <dbReference type="Pfam" id="PF04321"/>
    </source>
</evidence>
<name>A0A9D5JXK7_9BACT</name>
<dbReference type="GO" id="GO:0005829">
    <property type="term" value="C:cytosol"/>
    <property type="evidence" value="ECO:0007669"/>
    <property type="project" value="TreeGrafter"/>
</dbReference>
<reference evidence="4" key="1">
    <citation type="submission" date="2019-11" db="EMBL/GenBank/DDBJ databases">
        <title>Microbial mats filling the niche in hypersaline microbial mats.</title>
        <authorList>
            <person name="Wong H.L."/>
            <person name="Macleod F.I."/>
            <person name="White R.A. III"/>
            <person name="Burns B.P."/>
        </authorList>
    </citation>
    <scope>NUCLEOTIDE SEQUENCE</scope>
    <source>
        <strain evidence="4">Rbin_158</strain>
    </source>
</reference>
<keyword evidence="2" id="KW-0521">NADP</keyword>
<dbReference type="PANTHER" id="PTHR10491">
    <property type="entry name" value="DTDP-4-DEHYDRORHAMNOSE REDUCTASE"/>
    <property type="match status" value="1"/>
</dbReference>
<gene>
    <name evidence="4" type="primary">rfbD</name>
    <name evidence="4" type="ORF">GF339_16400</name>
</gene>
<dbReference type="InterPro" id="IPR036291">
    <property type="entry name" value="NAD(P)-bd_dom_sf"/>
</dbReference>
<evidence type="ECO:0000256" key="2">
    <source>
        <dbReference type="RuleBase" id="RU364082"/>
    </source>
</evidence>
<accession>A0A9D5JXK7</accession>
<comment type="caution">
    <text evidence="4">The sequence shown here is derived from an EMBL/GenBank/DDBJ whole genome shotgun (WGS) entry which is preliminary data.</text>
</comment>